<dbReference type="InterPro" id="IPR013517">
    <property type="entry name" value="FG-GAP"/>
</dbReference>
<gene>
    <name evidence="4" type="ORF">E8A74_28500</name>
</gene>
<dbReference type="InterPro" id="IPR024079">
    <property type="entry name" value="MetalloPept_cat_dom_sf"/>
</dbReference>
<evidence type="ECO:0000256" key="1">
    <source>
        <dbReference type="ARBA" id="ARBA00022729"/>
    </source>
</evidence>
<evidence type="ECO:0000256" key="2">
    <source>
        <dbReference type="SAM" id="SignalP"/>
    </source>
</evidence>
<dbReference type="InterPro" id="IPR008754">
    <property type="entry name" value="Peptidase_M43"/>
</dbReference>
<proteinExistence type="predicted"/>
<protein>
    <recommendedName>
        <fullName evidence="3">Peptidase M43 pregnancy-associated plasma-A domain-containing protein</fullName>
    </recommendedName>
</protein>
<feature type="signal peptide" evidence="2">
    <location>
        <begin position="1"/>
        <end position="20"/>
    </location>
</feature>
<keyword evidence="1 2" id="KW-0732">Signal</keyword>
<name>A0A4U1J5A6_9BACT</name>
<dbReference type="EMBL" id="SSMQ01000034">
    <property type="protein sequence ID" value="TKD02438.1"/>
    <property type="molecule type" value="Genomic_DNA"/>
</dbReference>
<evidence type="ECO:0000313" key="4">
    <source>
        <dbReference type="EMBL" id="TKD02438.1"/>
    </source>
</evidence>
<dbReference type="PROSITE" id="PS51257">
    <property type="entry name" value="PROKAR_LIPOPROTEIN"/>
    <property type="match status" value="1"/>
</dbReference>
<sequence length="613" mass="65248">MLKRAILLLGPAMVLVSACGSGPFPDAPKKPLPDDCSNPAVRDILGDQSTGPKTLRVRARIATNAAGELAVPISRPLFDMVTLNAHFASANVQFLLVDVEALPPDDALYDIPYGASPLCGGDLSSLSDDAIPILYVNTIDFGNGNKYGGKGNHCGAMMTVYTSYAMFGDLNGNFSDPETLTHELGHVLGLSHTHECYEHADYPENLALNEDLVADTPYDPGPVGASLLSCASGALPGQCTVDPNSCAVDCADGSTPDVRNFMSYYHGCRSHFSAGQAVLIRCDVEKLHPGARCNNRWSESFGVDWDWASSFNGGYKSWHIADVDGDKKADAILHYVDDAPVTWEVALSNGASFDEGSVWSVEHGRFADGAVGDVDGDGKADAIAVTEEGTWSVARSTGTSFAEPSIWVENLPGGYPYRRPLAADVNGDKRVDAISFDDATGRWSVALSTGTSFSTPVPWIEGFGAGSAGQYVADVDGDGKADAISFTDDDMWTPKHLLHVARSTGSSFEPPTSWFERQGRTKDVDMIFADIDADGKADAIRYLHRIAGWSVHLSTGTSFAEGYGAAGGLGQGIWFPGFEDQAQGAAGDMDGDGKADFVAFDFRKGIWTTNLCR</sequence>
<dbReference type="SUPFAM" id="SSF55486">
    <property type="entry name" value="Metalloproteases ('zincins'), catalytic domain"/>
    <property type="match status" value="1"/>
</dbReference>
<feature type="chain" id="PRO_5020952245" description="Peptidase M43 pregnancy-associated plasma-A domain-containing protein" evidence="2">
    <location>
        <begin position="21"/>
        <end position="613"/>
    </location>
</feature>
<dbReference type="GO" id="GO:0008237">
    <property type="term" value="F:metallopeptidase activity"/>
    <property type="evidence" value="ECO:0007669"/>
    <property type="project" value="InterPro"/>
</dbReference>
<dbReference type="Gene3D" id="3.40.390.10">
    <property type="entry name" value="Collagenase (Catalytic Domain)"/>
    <property type="match status" value="1"/>
</dbReference>
<dbReference type="OrthoDB" id="9008848at2"/>
<feature type="domain" description="Peptidase M43 pregnancy-associated plasma-A" evidence="3">
    <location>
        <begin position="177"/>
        <end position="277"/>
    </location>
</feature>
<comment type="caution">
    <text evidence="4">The sequence shown here is derived from an EMBL/GenBank/DDBJ whole genome shotgun (WGS) entry which is preliminary data.</text>
</comment>
<accession>A0A4U1J5A6</accession>
<dbReference type="RefSeq" id="WP_136932244.1">
    <property type="nucleotide sequence ID" value="NZ_SSMQ01000034.1"/>
</dbReference>
<dbReference type="Pfam" id="PF13517">
    <property type="entry name" value="FG-GAP_3"/>
    <property type="match status" value="1"/>
</dbReference>
<evidence type="ECO:0000259" key="3">
    <source>
        <dbReference type="Pfam" id="PF05572"/>
    </source>
</evidence>
<dbReference type="Pfam" id="PF05572">
    <property type="entry name" value="Peptidase_M43"/>
    <property type="match status" value="1"/>
</dbReference>
<dbReference type="SUPFAM" id="SSF69318">
    <property type="entry name" value="Integrin alpha N-terminal domain"/>
    <property type="match status" value="1"/>
</dbReference>
<dbReference type="Proteomes" id="UP000309215">
    <property type="component" value="Unassembled WGS sequence"/>
</dbReference>
<reference evidence="4 5" key="1">
    <citation type="submission" date="2019-04" db="EMBL/GenBank/DDBJ databases">
        <authorList>
            <person name="Li Y."/>
            <person name="Wang J."/>
        </authorList>
    </citation>
    <scope>NUCLEOTIDE SEQUENCE [LARGE SCALE GENOMIC DNA]</scope>
    <source>
        <strain evidence="4 5">DSM 14668</strain>
    </source>
</reference>
<organism evidence="4 5">
    <name type="scientific">Polyangium fumosum</name>
    <dbReference type="NCBI Taxonomy" id="889272"/>
    <lineage>
        <taxon>Bacteria</taxon>
        <taxon>Pseudomonadati</taxon>
        <taxon>Myxococcota</taxon>
        <taxon>Polyangia</taxon>
        <taxon>Polyangiales</taxon>
        <taxon>Polyangiaceae</taxon>
        <taxon>Polyangium</taxon>
    </lineage>
</organism>
<evidence type="ECO:0000313" key="5">
    <source>
        <dbReference type="Proteomes" id="UP000309215"/>
    </source>
</evidence>
<dbReference type="AlphaFoldDB" id="A0A4U1J5A6"/>
<dbReference type="InterPro" id="IPR028994">
    <property type="entry name" value="Integrin_alpha_N"/>
</dbReference>
<keyword evidence="5" id="KW-1185">Reference proteome</keyword>
<dbReference type="PANTHER" id="PTHR46580">
    <property type="entry name" value="SENSOR KINASE-RELATED"/>
    <property type="match status" value="1"/>
</dbReference>